<comment type="subunit">
    <text evidence="2">Homotrimer.</text>
</comment>
<comment type="subcellular location">
    <subcellularLocation>
        <location evidence="1">Cell outer membrane</location>
        <topology evidence="1">Multi-pass membrane protein</topology>
    </subcellularLocation>
</comment>
<sequence>MKIKYTTLAVALALGTGAAMADVTIDGNITGGVDYMKAGNTKSGGVSYDAIIGVSGSDKLDAGGKVIWRVEQEIQNQPGNRTQGGDANWGNRQAYIGLTGDYGTFRAGNMLSPTYDALNRLYGDTGAEWLVRDYGFGQSNYAKNVLRYDMPSVYGFNASAAYFLEDQSRQGSKGYDLTANYKWQGLGIDGTYQHRDNISAEDISGQPALLDGTDSKNWYAGANYKFDSGFGVKGGFKRVQQTYTGDETKQDMWVAQGSYEQGKHGVYLSYINLRDAKLNGATQNDSGAQAIDARYNYSLSKHSLAFVDARYVKNGDNASYSAADDALYYGNDSTAAAGESSYRVMTGLKTWF</sequence>
<dbReference type="PANTHER" id="PTHR34501:SF9">
    <property type="entry name" value="MAJOR OUTER MEMBRANE PROTEIN P.IA"/>
    <property type="match status" value="1"/>
</dbReference>
<keyword evidence="6 11" id="KW-0732">Signal</keyword>
<keyword evidence="4" id="KW-1134">Transmembrane beta strand</keyword>
<comment type="caution">
    <text evidence="13">The sequence shown here is derived from an EMBL/GenBank/DDBJ whole genome shotgun (WGS) entry which is preliminary data.</text>
</comment>
<dbReference type="GO" id="GO:0046930">
    <property type="term" value="C:pore complex"/>
    <property type="evidence" value="ECO:0007669"/>
    <property type="project" value="UniProtKB-KW"/>
</dbReference>
<proteinExistence type="predicted"/>
<protein>
    <submittedName>
        <fullName evidence="13">Putative porin</fullName>
    </submittedName>
</protein>
<keyword evidence="8" id="KW-0626">Porin</keyword>
<gene>
    <name evidence="13" type="ORF">HNQ50_003542</name>
</gene>
<evidence type="ECO:0000256" key="6">
    <source>
        <dbReference type="ARBA" id="ARBA00022729"/>
    </source>
</evidence>
<evidence type="ECO:0000313" key="13">
    <source>
        <dbReference type="EMBL" id="MBB5192788.1"/>
    </source>
</evidence>
<keyword evidence="14" id="KW-1185">Reference proteome</keyword>
<evidence type="ECO:0000256" key="8">
    <source>
        <dbReference type="ARBA" id="ARBA00023114"/>
    </source>
</evidence>
<dbReference type="CDD" id="cd00342">
    <property type="entry name" value="gram_neg_porins"/>
    <property type="match status" value="1"/>
</dbReference>
<evidence type="ECO:0000256" key="2">
    <source>
        <dbReference type="ARBA" id="ARBA00011233"/>
    </source>
</evidence>
<dbReference type="Pfam" id="PF13609">
    <property type="entry name" value="Porin_4"/>
    <property type="match status" value="1"/>
</dbReference>
<evidence type="ECO:0000256" key="11">
    <source>
        <dbReference type="SAM" id="SignalP"/>
    </source>
</evidence>
<dbReference type="GO" id="GO:0034220">
    <property type="term" value="P:monoatomic ion transmembrane transport"/>
    <property type="evidence" value="ECO:0007669"/>
    <property type="project" value="InterPro"/>
</dbReference>
<dbReference type="Proteomes" id="UP000543030">
    <property type="component" value="Unassembled WGS sequence"/>
</dbReference>
<evidence type="ECO:0000259" key="12">
    <source>
        <dbReference type="Pfam" id="PF13609"/>
    </source>
</evidence>
<keyword evidence="3" id="KW-0813">Transport</keyword>
<keyword evidence="7" id="KW-0406">Ion transport</keyword>
<evidence type="ECO:0000256" key="3">
    <source>
        <dbReference type="ARBA" id="ARBA00022448"/>
    </source>
</evidence>
<dbReference type="PANTHER" id="PTHR34501">
    <property type="entry name" value="PROTEIN YDDL-RELATED"/>
    <property type="match status" value="1"/>
</dbReference>
<dbReference type="InterPro" id="IPR002299">
    <property type="entry name" value="Porin_Neis"/>
</dbReference>
<dbReference type="InterPro" id="IPR001702">
    <property type="entry name" value="Porin_Gram-ve"/>
</dbReference>
<keyword evidence="10" id="KW-0998">Cell outer membrane</keyword>
<dbReference type="PRINTS" id="PR00182">
    <property type="entry name" value="ECOLNEIPORIN"/>
</dbReference>
<evidence type="ECO:0000313" key="14">
    <source>
        <dbReference type="Proteomes" id="UP000543030"/>
    </source>
</evidence>
<dbReference type="InterPro" id="IPR050298">
    <property type="entry name" value="Gram-neg_bact_OMP"/>
</dbReference>
<keyword evidence="5" id="KW-0812">Transmembrane</keyword>
<evidence type="ECO:0000256" key="7">
    <source>
        <dbReference type="ARBA" id="ARBA00023065"/>
    </source>
</evidence>
<dbReference type="SUPFAM" id="SSF56935">
    <property type="entry name" value="Porins"/>
    <property type="match status" value="1"/>
</dbReference>
<feature type="signal peptide" evidence="11">
    <location>
        <begin position="1"/>
        <end position="21"/>
    </location>
</feature>
<dbReference type="AlphaFoldDB" id="A0A840RJU5"/>
<dbReference type="GO" id="GO:0015288">
    <property type="term" value="F:porin activity"/>
    <property type="evidence" value="ECO:0007669"/>
    <property type="project" value="UniProtKB-KW"/>
</dbReference>
<reference evidence="13 14" key="1">
    <citation type="submission" date="2020-08" db="EMBL/GenBank/DDBJ databases">
        <title>Genomic Encyclopedia of Type Strains, Phase IV (KMG-IV): sequencing the most valuable type-strain genomes for metagenomic binning, comparative biology and taxonomic classification.</title>
        <authorList>
            <person name="Goeker M."/>
        </authorList>
    </citation>
    <scope>NUCLEOTIDE SEQUENCE [LARGE SCALE GENOMIC DNA]</scope>
    <source>
        <strain evidence="13 14">DSM 18233</strain>
    </source>
</reference>
<evidence type="ECO:0000256" key="4">
    <source>
        <dbReference type="ARBA" id="ARBA00022452"/>
    </source>
</evidence>
<feature type="domain" description="Porin" evidence="12">
    <location>
        <begin position="9"/>
        <end position="316"/>
    </location>
</feature>
<accession>A0A840RJU5</accession>
<dbReference type="Gene3D" id="2.40.160.10">
    <property type="entry name" value="Porin"/>
    <property type="match status" value="1"/>
</dbReference>
<evidence type="ECO:0000256" key="9">
    <source>
        <dbReference type="ARBA" id="ARBA00023136"/>
    </source>
</evidence>
<dbReference type="RefSeq" id="WP_184102452.1">
    <property type="nucleotide sequence ID" value="NZ_JACHHN010000008.1"/>
</dbReference>
<dbReference type="GO" id="GO:0009279">
    <property type="term" value="C:cell outer membrane"/>
    <property type="evidence" value="ECO:0007669"/>
    <property type="project" value="UniProtKB-SubCell"/>
</dbReference>
<dbReference type="EMBL" id="JACHHN010000008">
    <property type="protein sequence ID" value="MBB5192788.1"/>
    <property type="molecule type" value="Genomic_DNA"/>
</dbReference>
<dbReference type="InterPro" id="IPR023614">
    <property type="entry name" value="Porin_dom_sf"/>
</dbReference>
<evidence type="ECO:0000256" key="1">
    <source>
        <dbReference type="ARBA" id="ARBA00004571"/>
    </source>
</evidence>
<feature type="chain" id="PRO_5032810446" evidence="11">
    <location>
        <begin position="22"/>
        <end position="352"/>
    </location>
</feature>
<dbReference type="PRINTS" id="PR00184">
    <property type="entry name" value="NEISSPPORIN"/>
</dbReference>
<organism evidence="13 14">
    <name type="scientific">Silvimonas terrae</name>
    <dbReference type="NCBI Taxonomy" id="300266"/>
    <lineage>
        <taxon>Bacteria</taxon>
        <taxon>Pseudomonadati</taxon>
        <taxon>Pseudomonadota</taxon>
        <taxon>Betaproteobacteria</taxon>
        <taxon>Neisseriales</taxon>
        <taxon>Chitinibacteraceae</taxon>
        <taxon>Silvimonas</taxon>
    </lineage>
</organism>
<keyword evidence="9" id="KW-0472">Membrane</keyword>
<dbReference type="InterPro" id="IPR033900">
    <property type="entry name" value="Gram_neg_porin_domain"/>
</dbReference>
<evidence type="ECO:0000256" key="5">
    <source>
        <dbReference type="ARBA" id="ARBA00022692"/>
    </source>
</evidence>
<name>A0A840RJU5_9NEIS</name>
<evidence type="ECO:0000256" key="10">
    <source>
        <dbReference type="ARBA" id="ARBA00023237"/>
    </source>
</evidence>